<feature type="region of interest" description="Disordered" evidence="1">
    <location>
        <begin position="90"/>
        <end position="122"/>
    </location>
</feature>
<protein>
    <recommendedName>
        <fullName evidence="5">Transmembrane protein</fullName>
    </recommendedName>
</protein>
<dbReference type="Proteomes" id="UP001209570">
    <property type="component" value="Unassembled WGS sequence"/>
</dbReference>
<dbReference type="EMBL" id="JAKCXM010000193">
    <property type="protein sequence ID" value="KAJ0399123.1"/>
    <property type="molecule type" value="Genomic_DNA"/>
</dbReference>
<feature type="compositionally biased region" description="Acidic residues" evidence="1">
    <location>
        <begin position="90"/>
        <end position="100"/>
    </location>
</feature>
<dbReference type="SUPFAM" id="SSF48452">
    <property type="entry name" value="TPR-like"/>
    <property type="match status" value="1"/>
</dbReference>
<keyword evidence="2" id="KW-0472">Membrane</keyword>
<gene>
    <name evidence="3" type="ORF">P43SY_007529</name>
</gene>
<dbReference type="AlphaFoldDB" id="A0AAD5LZR9"/>
<evidence type="ECO:0000256" key="2">
    <source>
        <dbReference type="SAM" id="Phobius"/>
    </source>
</evidence>
<feature type="transmembrane region" description="Helical" evidence="2">
    <location>
        <begin position="257"/>
        <end position="277"/>
    </location>
</feature>
<evidence type="ECO:0000256" key="1">
    <source>
        <dbReference type="SAM" id="MobiDB-lite"/>
    </source>
</evidence>
<organism evidence="3 4">
    <name type="scientific">Pythium insidiosum</name>
    <name type="common">Pythiosis disease agent</name>
    <dbReference type="NCBI Taxonomy" id="114742"/>
    <lineage>
        <taxon>Eukaryota</taxon>
        <taxon>Sar</taxon>
        <taxon>Stramenopiles</taxon>
        <taxon>Oomycota</taxon>
        <taxon>Peronosporomycetes</taxon>
        <taxon>Pythiales</taxon>
        <taxon>Pythiaceae</taxon>
        <taxon>Pythium</taxon>
    </lineage>
</organism>
<sequence length="637" mass="69528">MTENGAVALVAAEGDALEAERVARCRLERDPRGVDGYIALSRALLRLRRGDEAVRTCKQGLALDASNKELQELLREARLLVLNDLMASDSEDADDVDEGATDNQSDGPIGAAFEGTASPRATSVAPPVASALAFEDKVDHILRHLDLAKLFRLAALYILQELLQLRHVSLGLLLLALGLLAQAVVHRHKFMTACIVLVCLNRSRLRGWAERYVRRWVETSTDKLRAVVWLPRAIVALPVAMKVFGHLKFILFLRSDPWLWGIVTAVTASVVAASLLIPSGESAGRWGHGKRLKFVAYSTTVLYWAVWRGNYADSLRLLAPALLDGGGIVLSSVTPDEIHAVCRRAWSRLCQEVLAGVQQDVELDALFVLGLTNWVIDYWQQPTDFSLEMLAKMLSDGVSSLQQSAAHVFRPELERLSRQMRERMGRSDDELALLVAYLKQSLRAVPPPKPLALFGLFSKRCPSFVVAILLVVFFGTLPPPLLPFLASEASDATALYELHTSGALEPLDGLDVLLLGSPLLRVWGNLKAAVHCLQGGVTIAKAVTTSTQILSTAVRLNHLARFAARVRHGGLSAHAHEIPDHVASAIAVVQDSSVIANGVRYVMETAHVEELRQSLSRWWFGATPGGSEEEATAGEGK</sequence>
<name>A0AAD5LZR9_PYTIN</name>
<evidence type="ECO:0008006" key="5">
    <source>
        <dbReference type="Google" id="ProtNLM"/>
    </source>
</evidence>
<dbReference type="Gene3D" id="1.25.40.10">
    <property type="entry name" value="Tetratricopeptide repeat domain"/>
    <property type="match status" value="1"/>
</dbReference>
<feature type="transmembrane region" description="Helical" evidence="2">
    <location>
        <begin position="464"/>
        <end position="486"/>
    </location>
</feature>
<keyword evidence="4" id="KW-1185">Reference proteome</keyword>
<keyword evidence="2" id="KW-1133">Transmembrane helix</keyword>
<keyword evidence="2" id="KW-0812">Transmembrane</keyword>
<dbReference type="InterPro" id="IPR011990">
    <property type="entry name" value="TPR-like_helical_dom_sf"/>
</dbReference>
<evidence type="ECO:0000313" key="3">
    <source>
        <dbReference type="EMBL" id="KAJ0399123.1"/>
    </source>
</evidence>
<accession>A0AAD5LZR9</accession>
<comment type="caution">
    <text evidence="3">The sequence shown here is derived from an EMBL/GenBank/DDBJ whole genome shotgun (WGS) entry which is preliminary data.</text>
</comment>
<evidence type="ECO:0000313" key="4">
    <source>
        <dbReference type="Proteomes" id="UP001209570"/>
    </source>
</evidence>
<reference evidence="3" key="1">
    <citation type="submission" date="2021-12" db="EMBL/GenBank/DDBJ databases">
        <title>Prjna785345.</title>
        <authorList>
            <person name="Rujirawat T."/>
            <person name="Krajaejun T."/>
        </authorList>
    </citation>
    <scope>NUCLEOTIDE SEQUENCE</scope>
    <source>
        <strain evidence="3">Pi057C3</strain>
    </source>
</reference>
<proteinExistence type="predicted"/>